<protein>
    <submittedName>
        <fullName evidence="1">Uncharacterized protein</fullName>
    </submittedName>
</protein>
<evidence type="ECO:0000313" key="2">
    <source>
        <dbReference type="Proteomes" id="UP000008068"/>
    </source>
</evidence>
<accession>G0P3A6</accession>
<gene>
    <name evidence="1" type="ORF">CAEBREN_20531</name>
</gene>
<dbReference type="Proteomes" id="UP000008068">
    <property type="component" value="Unassembled WGS sequence"/>
</dbReference>
<sequence>MPVDRNLFGFFVQRPTPCSLAFPENVS</sequence>
<organism evidence="2">
    <name type="scientific">Caenorhabditis brenneri</name>
    <name type="common">Nematode worm</name>
    <dbReference type="NCBI Taxonomy" id="135651"/>
    <lineage>
        <taxon>Eukaryota</taxon>
        <taxon>Metazoa</taxon>
        <taxon>Ecdysozoa</taxon>
        <taxon>Nematoda</taxon>
        <taxon>Chromadorea</taxon>
        <taxon>Rhabditida</taxon>
        <taxon>Rhabditina</taxon>
        <taxon>Rhabditomorpha</taxon>
        <taxon>Rhabditoidea</taxon>
        <taxon>Rhabditidae</taxon>
        <taxon>Peloderinae</taxon>
        <taxon>Caenorhabditis</taxon>
    </lineage>
</organism>
<dbReference type="AlphaFoldDB" id="G0P3A6"/>
<proteinExistence type="predicted"/>
<dbReference type="EMBL" id="GL380039">
    <property type="protein sequence ID" value="EGT43900.1"/>
    <property type="molecule type" value="Genomic_DNA"/>
</dbReference>
<reference evidence="2" key="1">
    <citation type="submission" date="2011-07" db="EMBL/GenBank/DDBJ databases">
        <authorList>
            <consortium name="Caenorhabditis brenneri Sequencing and Analysis Consortium"/>
            <person name="Wilson R.K."/>
        </authorList>
    </citation>
    <scope>NUCLEOTIDE SEQUENCE [LARGE SCALE GENOMIC DNA]</scope>
    <source>
        <strain evidence="2">PB2801</strain>
    </source>
</reference>
<evidence type="ECO:0000313" key="1">
    <source>
        <dbReference type="EMBL" id="EGT43900.1"/>
    </source>
</evidence>
<name>G0P3A6_CAEBE</name>
<keyword evidence="2" id="KW-1185">Reference proteome</keyword>
<dbReference type="HOGENOM" id="CLU_3415342_0_0_1"/>
<dbReference type="InParanoid" id="G0P3A6"/>